<dbReference type="InterPro" id="IPR036734">
    <property type="entry name" value="Neur_chan_lig-bd_sf"/>
</dbReference>
<evidence type="ECO:0000259" key="20">
    <source>
        <dbReference type="Pfam" id="PF02932"/>
    </source>
</evidence>
<dbReference type="EMBL" id="AAZO01000585">
    <property type="status" value="NOT_ANNOTATED_CDS"/>
    <property type="molecule type" value="Genomic_DNA"/>
</dbReference>
<evidence type="ECO:0000256" key="3">
    <source>
        <dbReference type="ARBA" id="ARBA00022448"/>
    </source>
</evidence>
<dbReference type="PROSITE" id="PS00236">
    <property type="entry name" value="NEUROTR_ION_CHANNEL"/>
    <property type="match status" value="1"/>
</dbReference>
<dbReference type="FunFam" id="2.70.170.10:FF:000013">
    <property type="entry name" value="Acetylcholine receptor subunit alpha"/>
    <property type="match status" value="1"/>
</dbReference>
<evidence type="ECO:0000256" key="6">
    <source>
        <dbReference type="ARBA" id="ARBA00022729"/>
    </source>
</evidence>
<evidence type="ECO:0000256" key="11">
    <source>
        <dbReference type="ARBA" id="ARBA00023157"/>
    </source>
</evidence>
<dbReference type="SUPFAM" id="SSF63712">
    <property type="entry name" value="Nicotinic receptor ligand binding domain-like"/>
    <property type="match status" value="1"/>
</dbReference>
<reference evidence="22" key="3">
    <citation type="submission" date="2020-05" db="UniProtKB">
        <authorList>
            <consortium name="EnsemblMetazoa"/>
        </authorList>
    </citation>
    <scope>IDENTIFICATION</scope>
    <source>
        <strain evidence="22">USDA</strain>
    </source>
</reference>
<evidence type="ECO:0000256" key="9">
    <source>
        <dbReference type="ARBA" id="ARBA00023065"/>
    </source>
</evidence>
<keyword evidence="15" id="KW-1071">Ligand-gated ion channel</keyword>
<dbReference type="HOGENOM" id="CLU_018074_1_3_1"/>
<evidence type="ECO:0000313" key="21">
    <source>
        <dbReference type="EMBL" id="EEB10574.1"/>
    </source>
</evidence>
<accession>E0VB18</accession>
<dbReference type="EMBL" id="AAZO01000586">
    <property type="status" value="NOT_ANNOTATED_CDS"/>
    <property type="molecule type" value="Genomic_DNA"/>
</dbReference>
<dbReference type="EMBL" id="AAZO01000592">
    <property type="status" value="NOT_ANNOTATED_CDS"/>
    <property type="molecule type" value="Genomic_DNA"/>
</dbReference>
<dbReference type="CDD" id="cd19064">
    <property type="entry name" value="LGIC_TM_nAChR"/>
    <property type="match status" value="1"/>
</dbReference>
<evidence type="ECO:0000256" key="10">
    <source>
        <dbReference type="ARBA" id="ARBA00023136"/>
    </source>
</evidence>
<keyword evidence="16 18" id="KW-0407">Ion channel</keyword>
<dbReference type="EMBL" id="AAZO01000589">
    <property type="status" value="NOT_ANNOTATED_CDS"/>
    <property type="molecule type" value="Genomic_DNA"/>
</dbReference>
<dbReference type="GO" id="GO:0022848">
    <property type="term" value="F:acetylcholine-gated monoatomic cation-selective channel activity"/>
    <property type="evidence" value="ECO:0007669"/>
    <property type="project" value="InterPro"/>
</dbReference>
<comment type="function">
    <text evidence="1">After binding acetylcholine, the AChR responds by an extensive change in conformation that affects all subunits and leads to opening of an ion-conducting channel across the plasma membrane.</text>
</comment>
<evidence type="ECO:0000259" key="19">
    <source>
        <dbReference type="Pfam" id="PF02931"/>
    </source>
</evidence>
<evidence type="ECO:0000256" key="1">
    <source>
        <dbReference type="ARBA" id="ARBA00003328"/>
    </source>
</evidence>
<dbReference type="Proteomes" id="UP000009046">
    <property type="component" value="Unassembled WGS sequence"/>
</dbReference>
<comment type="similarity">
    <text evidence="2">Belongs to the ligand-gated ion channel (TC 1.A.9) family. Acetylcholine receptor (TC 1.A.9.1) subfamily.</text>
</comment>
<gene>
    <name evidence="22" type="primary">8232849</name>
    <name evidence="21" type="ORF">Phum_PHUM049620</name>
</gene>
<proteinExistence type="inferred from homology"/>
<dbReference type="EMBL" id="DS235021">
    <property type="protein sequence ID" value="EEB10574.1"/>
    <property type="molecule type" value="Genomic_DNA"/>
</dbReference>
<evidence type="ECO:0000313" key="23">
    <source>
        <dbReference type="Proteomes" id="UP000009046"/>
    </source>
</evidence>
<dbReference type="FunFam" id="1.20.58.390:FF:000012">
    <property type="entry name" value="Acetylcholine receptor subunit alpha-like"/>
    <property type="match status" value="1"/>
</dbReference>
<dbReference type="PRINTS" id="PR00254">
    <property type="entry name" value="NICOTINICR"/>
</dbReference>
<dbReference type="GO" id="GO:0004888">
    <property type="term" value="F:transmembrane signaling receptor activity"/>
    <property type="evidence" value="ECO:0007669"/>
    <property type="project" value="InterPro"/>
</dbReference>
<dbReference type="FunCoup" id="E0VB18">
    <property type="interactions" value="17"/>
</dbReference>
<keyword evidence="4" id="KW-1003">Cell membrane</keyword>
<feature type="domain" description="Neurotransmitter-gated ion-channel transmembrane" evidence="20">
    <location>
        <begin position="252"/>
        <end position="537"/>
    </location>
</feature>
<evidence type="ECO:0000256" key="8">
    <source>
        <dbReference type="ARBA" id="ARBA00023018"/>
    </source>
</evidence>
<evidence type="ECO:0000256" key="16">
    <source>
        <dbReference type="ARBA" id="ARBA00023303"/>
    </source>
</evidence>
<dbReference type="CTD" id="8232849"/>
<dbReference type="CDD" id="cd19031">
    <property type="entry name" value="LGIC_ECD_nAChR_proto_alpha-like"/>
    <property type="match status" value="1"/>
</dbReference>
<dbReference type="InterPro" id="IPR006201">
    <property type="entry name" value="Neur_channel"/>
</dbReference>
<dbReference type="InParanoid" id="E0VB18"/>
<keyword evidence="5 18" id="KW-0812">Transmembrane</keyword>
<keyword evidence="10 18" id="KW-0472">Membrane</keyword>
<evidence type="ECO:0000256" key="7">
    <source>
        <dbReference type="ARBA" id="ARBA00022989"/>
    </source>
</evidence>
<dbReference type="Gene3D" id="1.20.58.390">
    <property type="entry name" value="Neurotransmitter-gated ion-channel transmembrane domain"/>
    <property type="match status" value="2"/>
</dbReference>
<dbReference type="InterPro" id="IPR006202">
    <property type="entry name" value="Neur_chan_lig-bd"/>
</dbReference>
<evidence type="ECO:0000256" key="13">
    <source>
        <dbReference type="ARBA" id="ARBA00023180"/>
    </source>
</evidence>
<evidence type="ECO:0000256" key="15">
    <source>
        <dbReference type="ARBA" id="ARBA00023286"/>
    </source>
</evidence>
<dbReference type="Pfam" id="PF02932">
    <property type="entry name" value="Neur_chan_memb"/>
    <property type="match status" value="1"/>
</dbReference>
<dbReference type="OMA" id="CWILINS"/>
<dbReference type="GO" id="GO:0045211">
    <property type="term" value="C:postsynaptic membrane"/>
    <property type="evidence" value="ECO:0007669"/>
    <property type="project" value="UniProtKB-SubCell"/>
</dbReference>
<dbReference type="InterPro" id="IPR006029">
    <property type="entry name" value="Neurotrans-gated_channel_TM"/>
</dbReference>
<dbReference type="DrugCentral" id="E0VB18"/>
<evidence type="ECO:0000256" key="2">
    <source>
        <dbReference type="ARBA" id="ARBA00009237"/>
    </source>
</evidence>
<dbReference type="SUPFAM" id="SSF90112">
    <property type="entry name" value="Neurotransmitter-gated ion-channel transmembrane pore"/>
    <property type="match status" value="1"/>
</dbReference>
<feature type="domain" description="Neurotransmitter-gated ion-channel ligand-binding" evidence="19">
    <location>
        <begin position="31"/>
        <end position="245"/>
    </location>
</feature>
<dbReference type="KEGG" id="phu:Phum_PHUM049620"/>
<keyword evidence="13" id="KW-0325">Glycoprotein</keyword>
<keyword evidence="6 18" id="KW-0732">Signal</keyword>
<dbReference type="GeneID" id="8232849"/>
<evidence type="ECO:0000256" key="4">
    <source>
        <dbReference type="ARBA" id="ARBA00022475"/>
    </source>
</evidence>
<feature type="transmembrane region" description="Helical" evidence="18">
    <location>
        <begin position="521"/>
        <end position="541"/>
    </location>
</feature>
<feature type="transmembrane region" description="Helical" evidence="18">
    <location>
        <begin position="311"/>
        <end position="332"/>
    </location>
</feature>
<dbReference type="InterPro" id="IPR036719">
    <property type="entry name" value="Neuro-gated_channel_TM_sf"/>
</dbReference>
<keyword evidence="11" id="KW-1015">Disulfide bond</keyword>
<comment type="subcellular location">
    <subcellularLocation>
        <location evidence="17">Postsynaptic cell membrane</location>
        <topology evidence="17">Multi-pass membrane protein</topology>
    </subcellularLocation>
</comment>
<evidence type="ECO:0000256" key="18">
    <source>
        <dbReference type="RuleBase" id="RU000687"/>
    </source>
</evidence>
<dbReference type="Gene3D" id="2.70.170.10">
    <property type="entry name" value="Neurotransmitter-gated ion-channel ligand-binding domain"/>
    <property type="match status" value="1"/>
</dbReference>
<name>E0VB18_PEDHC</name>
<keyword evidence="12 21" id="KW-0675">Receptor</keyword>
<protein>
    <submittedName>
        <fullName evidence="21 22">Acetylcholine receptor protein alpha 1, 2, 3, 4 invertebrate, putative</fullName>
    </submittedName>
</protein>
<feature type="signal peptide" evidence="18">
    <location>
        <begin position="1"/>
        <end position="25"/>
    </location>
</feature>
<dbReference type="EMBL" id="AAZO01000591">
    <property type="status" value="NOT_ANNOTATED_CDS"/>
    <property type="molecule type" value="Genomic_DNA"/>
</dbReference>
<dbReference type="NCBIfam" id="TIGR00860">
    <property type="entry name" value="LIC"/>
    <property type="match status" value="1"/>
</dbReference>
<evidence type="ECO:0000256" key="17">
    <source>
        <dbReference type="ARBA" id="ARBA00034104"/>
    </source>
</evidence>
<evidence type="ECO:0000256" key="5">
    <source>
        <dbReference type="ARBA" id="ARBA00022692"/>
    </source>
</evidence>
<reference evidence="21" key="2">
    <citation type="submission" date="2007-04" db="EMBL/GenBank/DDBJ databases">
        <title>The genome of the human body louse.</title>
        <authorList>
            <consortium name="The Human Body Louse Genome Consortium"/>
            <person name="Kirkness E."/>
            <person name="Walenz B."/>
            <person name="Hass B."/>
            <person name="Bruggner R."/>
            <person name="Strausberg R."/>
        </authorList>
    </citation>
    <scope>NUCLEOTIDE SEQUENCE</scope>
    <source>
        <strain evidence="21">USDA</strain>
    </source>
</reference>
<keyword evidence="7 18" id="KW-1133">Transmembrane helix</keyword>
<feature type="transmembrane region" description="Helical" evidence="18">
    <location>
        <begin position="246"/>
        <end position="269"/>
    </location>
</feature>
<evidence type="ECO:0000313" key="22">
    <source>
        <dbReference type="EnsemblMetazoa" id="PHUM049620-PA"/>
    </source>
</evidence>
<dbReference type="InterPro" id="IPR018000">
    <property type="entry name" value="Neurotransmitter_ion_chnl_CS"/>
</dbReference>
<sequence length="569" mass="64932">MFRPSPGETLRAWLLSALVVHGAVAGNPDAKRLYDDLLSNYNKLVRPVVNTSDVLRVCIKLKLSQLIDVNLKNQIMTTNLWVEQSWYDYKLRWDPKEYGGVHMLHVPSDHIWRPDIVLYNNADGNFEVTLATKATIYHQGLVEWKPPAIYKSSCEIDVEYFPFDEQTCVLKFGSWTYDGFKVDLRHMDEKAGSNVVEVGVDLSEFYMSVEWDILEVPAVRNEKFYTCCDEPYLDITFNITMRRKTLFYTVNIIIPCMGISFLTVLTFYLPSDSGEKVTLSISILISLHVFFLLVVEIIPPTSLVVPLLGKYLIFAMILVSISICVTVVVLNVHFRSPQTHKMAPWVKRVFIHILPRLLVMRRPQYQFEPHRFMSRRVVVHTVKGKEVQSSYCPYPYQTTASTEESKISDTISTVTRQRTLSKEDFSPESLIDGGPVFGGSCQIHGPPQSETEELSLSGLSDGEEIKSPTIKNPAFSHSMCPSEIHKSCFCVRFIAEHTKMLEDSTKVKEDWKYVAMVLDRLFLWIFTLAVLVGTAGIILQAPTLYDDRIPIDKQFAEIQTSTVIRCPPQ</sequence>
<dbReference type="eggNOG" id="KOG3645">
    <property type="taxonomic scope" value="Eukaryota"/>
</dbReference>
<dbReference type="PRINTS" id="PR00252">
    <property type="entry name" value="NRIONCHANNEL"/>
</dbReference>
<dbReference type="OrthoDB" id="5975154at2759"/>
<keyword evidence="9 18" id="KW-0406">Ion transport</keyword>
<dbReference type="ChEMBL" id="CHEMBL2364023"/>
<keyword evidence="3 18" id="KW-0813">Transport</keyword>
<dbReference type="GO" id="GO:0007271">
    <property type="term" value="P:synaptic transmission, cholinergic"/>
    <property type="evidence" value="ECO:0007669"/>
    <property type="project" value="UniProtKB-ARBA"/>
</dbReference>
<organism>
    <name type="scientific">Pediculus humanus subsp. corporis</name>
    <name type="common">Body louse</name>
    <dbReference type="NCBI Taxonomy" id="121224"/>
    <lineage>
        <taxon>Eukaryota</taxon>
        <taxon>Metazoa</taxon>
        <taxon>Ecdysozoa</taxon>
        <taxon>Arthropoda</taxon>
        <taxon>Hexapoda</taxon>
        <taxon>Insecta</taxon>
        <taxon>Pterygota</taxon>
        <taxon>Neoptera</taxon>
        <taxon>Paraneoptera</taxon>
        <taxon>Psocodea</taxon>
        <taxon>Troctomorpha</taxon>
        <taxon>Phthiraptera</taxon>
        <taxon>Anoplura</taxon>
        <taxon>Pediculidae</taxon>
        <taxon>Pediculus</taxon>
    </lineage>
</organism>
<dbReference type="Pfam" id="PF02931">
    <property type="entry name" value="Neur_chan_LBD"/>
    <property type="match status" value="1"/>
</dbReference>
<reference evidence="21" key="1">
    <citation type="submission" date="2007-04" db="EMBL/GenBank/DDBJ databases">
        <title>Annotation of Pediculus humanus corporis strain USDA.</title>
        <authorList>
            <person name="Kirkness E."/>
            <person name="Hannick L."/>
            <person name="Hass B."/>
            <person name="Bruggner R."/>
            <person name="Lawson D."/>
            <person name="Bidwell S."/>
            <person name="Joardar V."/>
            <person name="Caler E."/>
            <person name="Walenz B."/>
            <person name="Inman J."/>
            <person name="Schobel S."/>
            <person name="Galinsky K."/>
            <person name="Amedeo P."/>
            <person name="Strausberg R."/>
        </authorList>
    </citation>
    <scope>NUCLEOTIDE SEQUENCE</scope>
    <source>
        <strain evidence="21">USDA</strain>
    </source>
</reference>
<dbReference type="PANTHER" id="PTHR18945">
    <property type="entry name" value="NEUROTRANSMITTER GATED ION CHANNEL"/>
    <property type="match status" value="1"/>
</dbReference>
<dbReference type="EMBL" id="AAZO01000588">
    <property type="status" value="NOT_ANNOTATED_CDS"/>
    <property type="molecule type" value="Genomic_DNA"/>
</dbReference>
<dbReference type="InterPro" id="IPR002394">
    <property type="entry name" value="Nicotinic_acetylcholine_rcpt"/>
</dbReference>
<feature type="chain" id="PRO_5011412326" evidence="18">
    <location>
        <begin position="26"/>
        <end position="569"/>
    </location>
</feature>
<dbReference type="EMBL" id="AAZO01000587">
    <property type="status" value="NOT_ANNOTATED_CDS"/>
    <property type="molecule type" value="Genomic_DNA"/>
</dbReference>
<dbReference type="EMBL" id="AAZO01000590">
    <property type="status" value="NOT_ANNOTATED_CDS"/>
    <property type="molecule type" value="Genomic_DNA"/>
</dbReference>
<keyword evidence="14" id="KW-0628">Postsynaptic cell membrane</keyword>
<keyword evidence="8" id="KW-0770">Synapse</keyword>
<dbReference type="InterPro" id="IPR038050">
    <property type="entry name" value="Neuro_actylchol_rec"/>
</dbReference>
<dbReference type="RefSeq" id="XP_002423312.1">
    <property type="nucleotide sequence ID" value="XM_002423267.1"/>
</dbReference>
<evidence type="ECO:0000256" key="14">
    <source>
        <dbReference type="ARBA" id="ARBA00023257"/>
    </source>
</evidence>
<keyword evidence="23" id="KW-1185">Reference proteome</keyword>
<dbReference type="VEuPathDB" id="VectorBase:PHUM049620"/>
<feature type="transmembrane region" description="Helical" evidence="18">
    <location>
        <begin position="281"/>
        <end position="299"/>
    </location>
</feature>
<evidence type="ECO:0000256" key="12">
    <source>
        <dbReference type="ARBA" id="ARBA00023170"/>
    </source>
</evidence>
<dbReference type="FunFam" id="1.20.58.390:FF:000022">
    <property type="entry name" value="Nicotinic acetylcholine receptor subunit alpha4"/>
    <property type="match status" value="1"/>
</dbReference>
<dbReference type="AlphaFoldDB" id="E0VB18"/>
<dbReference type="EnsemblMetazoa" id="PHUM049620-RA">
    <property type="protein sequence ID" value="PHUM049620-PA"/>
    <property type="gene ID" value="PHUM049620"/>
</dbReference>